<comment type="subunit">
    <text evidence="3">DNA polymerase III contains a core (composed of alpha, epsilon and theta chains) that associates with a tau subunit. This core dimerizes to form the POLIII' complex. PolIII' associates with the gamma complex (composed of gamma, delta, delta', psi and chi chains) and with the beta chain to form the complete DNA polymerase III complex.</text>
</comment>
<dbReference type="InterPro" id="IPR008921">
    <property type="entry name" value="DNA_pol3_clamp-load_cplx_C"/>
</dbReference>
<dbReference type="Gene3D" id="1.10.8.60">
    <property type="match status" value="1"/>
</dbReference>
<dbReference type="PANTHER" id="PTHR11669">
    <property type="entry name" value="REPLICATION FACTOR C / DNA POLYMERASE III GAMMA-TAU SUBUNIT"/>
    <property type="match status" value="1"/>
</dbReference>
<keyword evidence="3" id="KW-0808">Transferase</keyword>
<dbReference type="InterPro" id="IPR003593">
    <property type="entry name" value="AAA+_ATPase"/>
</dbReference>
<dbReference type="SMART" id="SM00382">
    <property type="entry name" value="AAA"/>
    <property type="match status" value="1"/>
</dbReference>
<dbReference type="SUPFAM" id="SSF48019">
    <property type="entry name" value="post-AAA+ oligomerization domain-like"/>
    <property type="match status" value="1"/>
</dbReference>
<dbReference type="GO" id="GO:0003677">
    <property type="term" value="F:DNA binding"/>
    <property type="evidence" value="ECO:0007669"/>
    <property type="project" value="InterPro"/>
</dbReference>
<evidence type="ECO:0000256" key="1">
    <source>
        <dbReference type="ARBA" id="ARBA00022932"/>
    </source>
</evidence>
<keyword evidence="3" id="KW-0235">DNA replication</keyword>
<dbReference type="GO" id="GO:0006261">
    <property type="term" value="P:DNA-templated DNA replication"/>
    <property type="evidence" value="ECO:0007669"/>
    <property type="project" value="TreeGrafter"/>
</dbReference>
<dbReference type="InterPro" id="IPR050238">
    <property type="entry name" value="DNA_Rep/Repair_Clamp_Loader"/>
</dbReference>
<evidence type="ECO:0000259" key="4">
    <source>
        <dbReference type="SMART" id="SM00382"/>
    </source>
</evidence>
<keyword evidence="3" id="KW-0548">Nucleotidyltransferase</keyword>
<gene>
    <name evidence="3" type="primary">dnaX</name>
    <name evidence="5" type="ORF">A3B50_01165</name>
</gene>
<name>A0A1F7J5I1_9BACT</name>
<comment type="catalytic activity">
    <reaction evidence="2 3">
        <text>DNA(n) + a 2'-deoxyribonucleoside 5'-triphosphate = DNA(n+1) + diphosphate</text>
        <dbReference type="Rhea" id="RHEA:22508"/>
        <dbReference type="Rhea" id="RHEA-COMP:17339"/>
        <dbReference type="Rhea" id="RHEA-COMP:17340"/>
        <dbReference type="ChEBI" id="CHEBI:33019"/>
        <dbReference type="ChEBI" id="CHEBI:61560"/>
        <dbReference type="ChEBI" id="CHEBI:173112"/>
        <dbReference type="EC" id="2.7.7.7"/>
    </reaction>
</comment>
<dbReference type="GO" id="GO:0005524">
    <property type="term" value="F:ATP binding"/>
    <property type="evidence" value="ECO:0007669"/>
    <property type="project" value="UniProtKB-KW"/>
</dbReference>
<evidence type="ECO:0000313" key="6">
    <source>
        <dbReference type="Proteomes" id="UP000178558"/>
    </source>
</evidence>
<dbReference type="Proteomes" id="UP000178558">
    <property type="component" value="Unassembled WGS sequence"/>
</dbReference>
<dbReference type="SUPFAM" id="SSF52540">
    <property type="entry name" value="P-loop containing nucleoside triphosphate hydrolases"/>
    <property type="match status" value="1"/>
</dbReference>
<dbReference type="AlphaFoldDB" id="A0A1F7J5I1"/>
<reference evidence="5 6" key="1">
    <citation type="journal article" date="2016" name="Nat. Commun.">
        <title>Thousands of microbial genomes shed light on interconnected biogeochemical processes in an aquifer system.</title>
        <authorList>
            <person name="Anantharaman K."/>
            <person name="Brown C.T."/>
            <person name="Hug L.A."/>
            <person name="Sharon I."/>
            <person name="Castelle C.J."/>
            <person name="Probst A.J."/>
            <person name="Thomas B.C."/>
            <person name="Singh A."/>
            <person name="Wilkins M.J."/>
            <person name="Karaoz U."/>
            <person name="Brodie E.L."/>
            <person name="Williams K.H."/>
            <person name="Hubbard S.S."/>
            <person name="Banfield J.F."/>
        </authorList>
    </citation>
    <scope>NUCLEOTIDE SEQUENCE [LARGE SCALE GENOMIC DNA]</scope>
</reference>
<comment type="similarity">
    <text evidence="3">Belongs to the DnaX/STICHEL family.</text>
</comment>
<dbReference type="GO" id="GO:0009360">
    <property type="term" value="C:DNA polymerase III complex"/>
    <property type="evidence" value="ECO:0007669"/>
    <property type="project" value="InterPro"/>
</dbReference>
<comment type="caution">
    <text evidence="5">The sequence shown here is derived from an EMBL/GenBank/DDBJ whole genome shotgun (WGS) entry which is preliminary data.</text>
</comment>
<dbReference type="InterPro" id="IPR027417">
    <property type="entry name" value="P-loop_NTPase"/>
</dbReference>
<dbReference type="CDD" id="cd00009">
    <property type="entry name" value="AAA"/>
    <property type="match status" value="1"/>
</dbReference>
<protein>
    <recommendedName>
        <fullName evidence="3">DNA polymerase III subunit gamma/tau</fullName>
        <ecNumber evidence="3">2.7.7.7</ecNumber>
    </recommendedName>
</protein>
<dbReference type="Gene3D" id="3.40.50.300">
    <property type="entry name" value="P-loop containing nucleotide triphosphate hydrolases"/>
    <property type="match status" value="1"/>
</dbReference>
<dbReference type="EC" id="2.7.7.7" evidence="3"/>
<evidence type="ECO:0000256" key="2">
    <source>
        <dbReference type="ARBA" id="ARBA00049244"/>
    </source>
</evidence>
<proteinExistence type="inferred from homology"/>
<dbReference type="NCBIfam" id="TIGR02397">
    <property type="entry name" value="dnaX_nterm"/>
    <property type="match status" value="1"/>
</dbReference>
<keyword evidence="1 3" id="KW-0239">DNA-directed DNA polymerase</keyword>
<evidence type="ECO:0000256" key="3">
    <source>
        <dbReference type="RuleBase" id="RU364063"/>
    </source>
</evidence>
<comment type="function">
    <text evidence="3">DNA polymerase III is a complex, multichain enzyme responsible for most of the replicative synthesis in bacteria. This DNA polymerase also exhibits 3' to 5' exonuclease activity.</text>
</comment>
<sequence length="349" mass="39641">MFYLTYRPNKLEEIDNSNVQKTIESILKSKKLPHAFLFVGQKGTGKTSAARIFAKSINCLENSFAGKGTSVEPCNTCKNCHSIDKSSSSDVVEMDAASHRGIDEVRALIKESSLLPMHGDYRVFIIDEAHMITNDAFNALLKTLEEPPETVIFILATTNMEKVPKTIQSRCVIINFKKAKKDDVVKMLKRVSKAENLEIEPKLLELIANNSEESFRDAAKLLEELVIQKKLTFKEGETYLGILGKEHLLEVLHKKDLKETLTWIEEFSTAGGNVKYLIEQILEELRILLLAKNGIRKEEREPLNVNFSLIELSRLIKLFQEAYNNLKNTPVEIIPLEIAVVDFYNSRKN</sequence>
<dbReference type="GO" id="GO:0003887">
    <property type="term" value="F:DNA-directed DNA polymerase activity"/>
    <property type="evidence" value="ECO:0007669"/>
    <property type="project" value="UniProtKB-KW"/>
</dbReference>
<feature type="domain" description="AAA+ ATPase" evidence="4">
    <location>
        <begin position="32"/>
        <end position="180"/>
    </location>
</feature>
<keyword evidence="3" id="KW-0547">Nucleotide-binding</keyword>
<dbReference type="EMBL" id="MGAQ01000010">
    <property type="protein sequence ID" value="OGK50871.1"/>
    <property type="molecule type" value="Genomic_DNA"/>
</dbReference>
<dbReference type="InterPro" id="IPR012763">
    <property type="entry name" value="DNA_pol_III_sug/sutau_N"/>
</dbReference>
<organism evidence="5 6">
    <name type="scientific">Candidatus Roizmanbacteria bacterium RIFCSPLOWO2_01_FULL_40_42</name>
    <dbReference type="NCBI Taxonomy" id="1802066"/>
    <lineage>
        <taxon>Bacteria</taxon>
        <taxon>Candidatus Roizmaniibacteriota</taxon>
    </lineage>
</organism>
<dbReference type="Pfam" id="PF13177">
    <property type="entry name" value="DNA_pol3_delta2"/>
    <property type="match status" value="1"/>
</dbReference>
<keyword evidence="3" id="KW-0067">ATP-binding</keyword>
<accession>A0A1F7J5I1</accession>
<dbReference type="PANTHER" id="PTHR11669:SF0">
    <property type="entry name" value="PROTEIN STICHEL-LIKE 2"/>
    <property type="match status" value="1"/>
</dbReference>
<evidence type="ECO:0000313" key="5">
    <source>
        <dbReference type="EMBL" id="OGK50871.1"/>
    </source>
</evidence>